<dbReference type="AlphaFoldDB" id="A0A9W6ME85"/>
<proteinExistence type="predicted"/>
<evidence type="ECO:0000313" key="2">
    <source>
        <dbReference type="Proteomes" id="UP001143474"/>
    </source>
</evidence>
<protein>
    <submittedName>
        <fullName evidence="1">Uncharacterized protein</fullName>
    </submittedName>
</protein>
<dbReference type="RefSeq" id="WP_271219032.1">
    <property type="nucleotide sequence ID" value="NZ_BAAAVD010000032.1"/>
</dbReference>
<gene>
    <name evidence="1" type="ORF">GCM10017600_40240</name>
</gene>
<evidence type="ECO:0000313" key="1">
    <source>
        <dbReference type="EMBL" id="GLK10618.1"/>
    </source>
</evidence>
<reference evidence="1" key="1">
    <citation type="journal article" date="2014" name="Int. J. Syst. Evol. Microbiol.">
        <title>Complete genome sequence of Corynebacterium casei LMG S-19264T (=DSM 44701T), isolated from a smear-ripened cheese.</title>
        <authorList>
            <consortium name="US DOE Joint Genome Institute (JGI-PGF)"/>
            <person name="Walter F."/>
            <person name="Albersmeier A."/>
            <person name="Kalinowski J."/>
            <person name="Ruckert C."/>
        </authorList>
    </citation>
    <scope>NUCLEOTIDE SEQUENCE</scope>
    <source>
        <strain evidence="1">VKM Ac-2007</strain>
    </source>
</reference>
<dbReference type="EMBL" id="BSEV01000008">
    <property type="protein sequence ID" value="GLK10618.1"/>
    <property type="molecule type" value="Genomic_DNA"/>
</dbReference>
<sequence length="99" mass="11036">MNTDPPPRPSRPDPARRRQCTALEETHPGWRVFHDAGTGNSVWSAYRRAFPTKQEVAAGVRLLIRAATAEQLDEKLKAQTEILAALPPPEPPITPRTFL</sequence>
<reference evidence="1" key="2">
    <citation type="submission" date="2023-01" db="EMBL/GenBank/DDBJ databases">
        <authorList>
            <person name="Sun Q."/>
            <person name="Evtushenko L."/>
        </authorList>
    </citation>
    <scope>NUCLEOTIDE SEQUENCE</scope>
    <source>
        <strain evidence="1">VKM Ac-2007</strain>
    </source>
</reference>
<dbReference type="Proteomes" id="UP001143474">
    <property type="component" value="Unassembled WGS sequence"/>
</dbReference>
<organism evidence="1 2">
    <name type="scientific">Streptosporangium carneum</name>
    <dbReference type="NCBI Taxonomy" id="47481"/>
    <lineage>
        <taxon>Bacteria</taxon>
        <taxon>Bacillati</taxon>
        <taxon>Actinomycetota</taxon>
        <taxon>Actinomycetes</taxon>
        <taxon>Streptosporangiales</taxon>
        <taxon>Streptosporangiaceae</taxon>
        <taxon>Streptosporangium</taxon>
    </lineage>
</organism>
<name>A0A9W6ME85_9ACTN</name>
<keyword evidence="2" id="KW-1185">Reference proteome</keyword>
<accession>A0A9W6ME85</accession>
<comment type="caution">
    <text evidence="1">The sequence shown here is derived from an EMBL/GenBank/DDBJ whole genome shotgun (WGS) entry which is preliminary data.</text>
</comment>